<dbReference type="Proteomes" id="UP000321523">
    <property type="component" value="Unassembled WGS sequence"/>
</dbReference>
<accession>A0A512E3F8</accession>
<reference evidence="1 2" key="1">
    <citation type="submission" date="2019-07" db="EMBL/GenBank/DDBJ databases">
        <title>Whole genome shotgun sequence of Skermanella aerolata NBRC 106429.</title>
        <authorList>
            <person name="Hosoyama A."/>
            <person name="Uohara A."/>
            <person name="Ohji S."/>
            <person name="Ichikawa N."/>
        </authorList>
    </citation>
    <scope>NUCLEOTIDE SEQUENCE [LARGE SCALE GENOMIC DNA]</scope>
    <source>
        <strain evidence="1 2">NBRC 106429</strain>
    </source>
</reference>
<name>A0A512E3F8_9PROT</name>
<dbReference type="PANTHER" id="PTHR37816:SF3">
    <property type="entry name" value="MODULATES DNA TOPOLOGY"/>
    <property type="match status" value="1"/>
</dbReference>
<comment type="caution">
    <text evidence="1">The sequence shown here is derived from an EMBL/GenBank/DDBJ whole genome shotgun (WGS) entry which is preliminary data.</text>
</comment>
<gene>
    <name evidence="1" type="ORF">SAE02_74190</name>
</gene>
<evidence type="ECO:0000313" key="1">
    <source>
        <dbReference type="EMBL" id="GEO43271.1"/>
    </source>
</evidence>
<proteinExistence type="predicted"/>
<dbReference type="AlphaFoldDB" id="A0A512E3F8"/>
<sequence length="173" mass="19666">MHRVLVIGCSGSGKSTVARELARITGLPAVHLDQHYWRPDWTEPDKALWAAEIASLVAQPRWIMDGNYSATLAGRLSRADTVVFLDMPTTLCLWRVLCRTLRHIGRTRDDMAKGCLERFDWSFLKYVYNYQRDRRPQVLKALDGFTGTVVILRNPSAVAGYLTGMRRERLTAA</sequence>
<dbReference type="PANTHER" id="PTHR37816">
    <property type="entry name" value="YALI0E33011P"/>
    <property type="match status" value="1"/>
</dbReference>
<dbReference type="RefSeq" id="WP_044435846.1">
    <property type="nucleotide sequence ID" value="NZ_BJYZ01000071.1"/>
</dbReference>
<dbReference type="InterPro" id="IPR027417">
    <property type="entry name" value="P-loop_NTPase"/>
</dbReference>
<protein>
    <submittedName>
        <fullName evidence="1">ATPase AAA</fullName>
    </submittedName>
</protein>
<dbReference type="OrthoDB" id="7210594at2"/>
<dbReference type="Gene3D" id="3.40.50.300">
    <property type="entry name" value="P-loop containing nucleotide triphosphate hydrolases"/>
    <property type="match status" value="1"/>
</dbReference>
<evidence type="ECO:0000313" key="2">
    <source>
        <dbReference type="Proteomes" id="UP000321523"/>
    </source>
</evidence>
<organism evidence="1 2">
    <name type="scientific">Skermanella aerolata</name>
    <dbReference type="NCBI Taxonomy" id="393310"/>
    <lineage>
        <taxon>Bacteria</taxon>
        <taxon>Pseudomonadati</taxon>
        <taxon>Pseudomonadota</taxon>
        <taxon>Alphaproteobacteria</taxon>
        <taxon>Rhodospirillales</taxon>
        <taxon>Azospirillaceae</taxon>
        <taxon>Skermanella</taxon>
    </lineage>
</organism>
<dbReference type="InterPro" id="IPR052922">
    <property type="entry name" value="Cytidylate_Kinase-2"/>
</dbReference>
<dbReference type="SUPFAM" id="SSF52540">
    <property type="entry name" value="P-loop containing nucleoside triphosphate hydrolases"/>
    <property type="match status" value="1"/>
</dbReference>
<keyword evidence="2" id="KW-1185">Reference proteome</keyword>
<dbReference type="EMBL" id="BJYZ01000071">
    <property type="protein sequence ID" value="GEO43271.1"/>
    <property type="molecule type" value="Genomic_DNA"/>
</dbReference>